<dbReference type="Proteomes" id="UP000245699">
    <property type="component" value="Unassembled WGS sequence"/>
</dbReference>
<proteinExistence type="predicted"/>
<comment type="caution">
    <text evidence="2">The sequence shown here is derived from an EMBL/GenBank/DDBJ whole genome shotgun (WGS) entry which is preliminary data.</text>
</comment>
<sequence length="50" mass="5678">MPQTNQPTSTPKKETTVEKSTRQSKFKFKTTESSDSNGWVVIEKDSDKSK</sequence>
<feature type="compositionally biased region" description="Polar residues" evidence="1">
    <location>
        <begin position="1"/>
        <end position="10"/>
    </location>
</feature>
<protein>
    <submittedName>
        <fullName evidence="2">Uncharacterized protein</fullName>
    </submittedName>
</protein>
<dbReference type="EMBL" id="MBFT01000187">
    <property type="protein sequence ID" value="PVU95441.1"/>
    <property type="molecule type" value="Genomic_DNA"/>
</dbReference>
<accession>A0A2T9YSZ1</accession>
<gene>
    <name evidence="2" type="ORF">BB559_002744</name>
</gene>
<evidence type="ECO:0000256" key="1">
    <source>
        <dbReference type="SAM" id="MobiDB-lite"/>
    </source>
</evidence>
<name>A0A2T9YSZ1_9FUNG</name>
<feature type="region of interest" description="Disordered" evidence="1">
    <location>
        <begin position="1"/>
        <end position="37"/>
    </location>
</feature>
<reference evidence="2 3" key="1">
    <citation type="journal article" date="2018" name="MBio">
        <title>Comparative Genomics Reveals the Core Gene Toolbox for the Fungus-Insect Symbiosis.</title>
        <authorList>
            <person name="Wang Y."/>
            <person name="Stata M."/>
            <person name="Wang W."/>
            <person name="Stajich J.E."/>
            <person name="White M.M."/>
            <person name="Moncalvo J.M."/>
        </authorList>
    </citation>
    <scope>NUCLEOTIDE SEQUENCE [LARGE SCALE GENOMIC DNA]</scope>
    <source>
        <strain evidence="2 3">AUS-77-4</strain>
    </source>
</reference>
<feature type="compositionally biased region" description="Basic and acidic residues" evidence="1">
    <location>
        <begin position="11"/>
        <end position="21"/>
    </location>
</feature>
<organism evidence="2 3">
    <name type="scientific">Furculomyces boomerangus</name>
    <dbReference type="NCBI Taxonomy" id="61424"/>
    <lineage>
        <taxon>Eukaryota</taxon>
        <taxon>Fungi</taxon>
        <taxon>Fungi incertae sedis</taxon>
        <taxon>Zoopagomycota</taxon>
        <taxon>Kickxellomycotina</taxon>
        <taxon>Harpellomycetes</taxon>
        <taxon>Harpellales</taxon>
        <taxon>Harpellaceae</taxon>
        <taxon>Furculomyces</taxon>
    </lineage>
</organism>
<keyword evidence="3" id="KW-1185">Reference proteome</keyword>
<evidence type="ECO:0000313" key="2">
    <source>
        <dbReference type="EMBL" id="PVU95441.1"/>
    </source>
</evidence>
<evidence type="ECO:0000313" key="3">
    <source>
        <dbReference type="Proteomes" id="UP000245699"/>
    </source>
</evidence>
<dbReference type="AlphaFoldDB" id="A0A2T9YSZ1"/>